<dbReference type="InterPro" id="IPR045864">
    <property type="entry name" value="aa-tRNA-synth_II/BPL/LPL"/>
</dbReference>
<keyword evidence="3" id="KW-0436">Ligase</keyword>
<evidence type="ECO:0000256" key="7">
    <source>
        <dbReference type="ARBA" id="ARBA00023146"/>
    </source>
</evidence>
<dbReference type="AlphaFoldDB" id="W6MHC5"/>
<gene>
    <name evidence="11" type="ORF">KUCA_T00001020001</name>
</gene>
<keyword evidence="6" id="KW-0648">Protein biosynthesis</keyword>
<dbReference type="HOGENOM" id="CLU_004553_2_0_1"/>
<dbReference type="GO" id="GO:0004816">
    <property type="term" value="F:asparagine-tRNA ligase activity"/>
    <property type="evidence" value="ECO:0007669"/>
    <property type="project" value="UniProtKB-EC"/>
</dbReference>
<keyword evidence="4" id="KW-0547">Nucleotide-binding</keyword>
<dbReference type="Pfam" id="PF00152">
    <property type="entry name" value="tRNA-synt_2"/>
    <property type="match status" value="1"/>
</dbReference>
<dbReference type="RefSeq" id="XP_022457068.1">
    <property type="nucleotide sequence ID" value="XM_022605617.1"/>
</dbReference>
<dbReference type="PROSITE" id="PS50862">
    <property type="entry name" value="AA_TRNA_LIGASE_II"/>
    <property type="match status" value="1"/>
</dbReference>
<protein>
    <recommendedName>
        <fullName evidence="9">Asparagine--tRNA ligase, mitochondrial</fullName>
        <ecNumber evidence="2">6.1.1.22</ecNumber>
    </recommendedName>
    <alternativeName>
        <fullName evidence="8">Asparaginyl-tRNA synthetase</fullName>
    </alternativeName>
</protein>
<dbReference type="Proteomes" id="UP000019384">
    <property type="component" value="Unassembled WGS sequence"/>
</dbReference>
<dbReference type="GO" id="GO:0005524">
    <property type="term" value="F:ATP binding"/>
    <property type="evidence" value="ECO:0007669"/>
    <property type="project" value="UniProtKB-KW"/>
</dbReference>
<evidence type="ECO:0000256" key="5">
    <source>
        <dbReference type="ARBA" id="ARBA00022840"/>
    </source>
</evidence>
<evidence type="ECO:0000256" key="4">
    <source>
        <dbReference type="ARBA" id="ARBA00022741"/>
    </source>
</evidence>
<evidence type="ECO:0000313" key="11">
    <source>
        <dbReference type="EMBL" id="CDK25053.1"/>
    </source>
</evidence>
<dbReference type="InterPro" id="IPR012340">
    <property type="entry name" value="NA-bd_OB-fold"/>
</dbReference>
<accession>W6MHC5</accession>
<keyword evidence="5" id="KW-0067">ATP-binding</keyword>
<dbReference type="OrthoDB" id="43906at2759"/>
<evidence type="ECO:0000259" key="10">
    <source>
        <dbReference type="PROSITE" id="PS50862"/>
    </source>
</evidence>
<dbReference type="SUPFAM" id="SSF55681">
    <property type="entry name" value="Class II aaRS and biotin synthetases"/>
    <property type="match status" value="1"/>
</dbReference>
<dbReference type="InterPro" id="IPR004522">
    <property type="entry name" value="Asn-tRNA-ligase"/>
</dbReference>
<dbReference type="PANTHER" id="PTHR22594:SF34">
    <property type="entry name" value="ASPARAGINE--TRNA LIGASE, MITOCHONDRIAL-RELATED"/>
    <property type="match status" value="1"/>
</dbReference>
<reference evidence="11" key="1">
    <citation type="submission" date="2013-12" db="EMBL/GenBank/DDBJ databases">
        <authorList>
            <person name="Genoscope - CEA"/>
        </authorList>
    </citation>
    <scope>NUCLEOTIDE SEQUENCE</scope>
    <source>
        <strain evidence="11">CBS 1993</strain>
    </source>
</reference>
<name>W6MHC5_9ASCO</name>
<evidence type="ECO:0000256" key="1">
    <source>
        <dbReference type="ARBA" id="ARBA00008226"/>
    </source>
</evidence>
<dbReference type="Gene3D" id="3.30.930.10">
    <property type="entry name" value="Bira Bifunctional Protein, Domain 2"/>
    <property type="match status" value="1"/>
</dbReference>
<dbReference type="InterPro" id="IPR004364">
    <property type="entry name" value="Aa-tRNA-synt_II"/>
</dbReference>
<dbReference type="CDD" id="cd04318">
    <property type="entry name" value="EcAsnRS_like_N"/>
    <property type="match status" value="1"/>
</dbReference>
<evidence type="ECO:0000256" key="9">
    <source>
        <dbReference type="ARBA" id="ARBA00068798"/>
    </source>
</evidence>
<proteinExistence type="inferred from homology"/>
<sequence length="483" mass="54611">MLVTRPSFRGVGLFATANFRSLSTVPASILDVFKYPPPLSSRLSVRGWVTAVRAQKKIAFVQLTDGTTSQTLQCILDPSLVKGLKTGVSVELEGSWSESKGNGAYELKVGPEDTVKILGDISETYPLQKKFHSSQFLRTIPEFRYKTNTLGALMRLRSNVDFSLNQFFNTSGFYKTNPPLVTSSDCEGAGELFTIESNSRQKGDTAFFGKKAYLTVSTQLHLEVLCMALSKVWTLSPCFRAEESDTNRHLSEFWMMEVEIAFVEDVHQLTKFTEEMIKATVRPLLEDHNGIGTDIKDSKRDPEVAKEMELRWKQLLAKEDWDCITYTKAIEILAGAQRDGTVKFEYEPVWGDSLQSEHEKWLAKEYFKGPVFVTDYPKEQKPFYMLLNSDNKTVACYDLLVPEIGELVGGSLREHDLKKLQNEIERRGMNAEEIEWYVKLRESGSVPHGGFGMGFERLLCYLGNVDNIRDAIPFPRAVDSCVC</sequence>
<keyword evidence="7" id="KW-0030">Aminoacyl-tRNA synthetase</keyword>
<dbReference type="NCBIfam" id="NF003037">
    <property type="entry name" value="PRK03932.1"/>
    <property type="match status" value="1"/>
</dbReference>
<comment type="similarity">
    <text evidence="1">Belongs to the class-II aminoacyl-tRNA synthetase family.</text>
</comment>
<organism evidence="11 12">
    <name type="scientific">Kuraishia capsulata CBS 1993</name>
    <dbReference type="NCBI Taxonomy" id="1382522"/>
    <lineage>
        <taxon>Eukaryota</taxon>
        <taxon>Fungi</taxon>
        <taxon>Dikarya</taxon>
        <taxon>Ascomycota</taxon>
        <taxon>Saccharomycotina</taxon>
        <taxon>Pichiomycetes</taxon>
        <taxon>Pichiales</taxon>
        <taxon>Pichiaceae</taxon>
        <taxon>Kuraishia</taxon>
    </lineage>
</organism>
<feature type="domain" description="Aminoacyl-transfer RNA synthetases class-II family profile" evidence="10">
    <location>
        <begin position="154"/>
        <end position="473"/>
    </location>
</feature>
<dbReference type="NCBIfam" id="TIGR00457">
    <property type="entry name" value="asnS"/>
    <property type="match status" value="1"/>
</dbReference>
<dbReference type="GO" id="GO:0070145">
    <property type="term" value="P:mitochondrial asparaginyl-tRNA aminoacylation"/>
    <property type="evidence" value="ECO:0007669"/>
    <property type="project" value="EnsemblFungi"/>
</dbReference>
<dbReference type="InterPro" id="IPR006195">
    <property type="entry name" value="aa-tRNA-synth_II"/>
</dbReference>
<dbReference type="CDD" id="cd00776">
    <property type="entry name" value="AsxRS_core"/>
    <property type="match status" value="1"/>
</dbReference>
<evidence type="ECO:0000256" key="6">
    <source>
        <dbReference type="ARBA" id="ARBA00022917"/>
    </source>
</evidence>
<keyword evidence="12" id="KW-1185">Reference proteome</keyword>
<evidence type="ECO:0000256" key="2">
    <source>
        <dbReference type="ARBA" id="ARBA00012816"/>
    </source>
</evidence>
<dbReference type="EC" id="6.1.1.22" evidence="2"/>
<dbReference type="Gene3D" id="2.40.50.140">
    <property type="entry name" value="Nucleic acid-binding proteins"/>
    <property type="match status" value="1"/>
</dbReference>
<dbReference type="InterPro" id="IPR004365">
    <property type="entry name" value="NA-bd_OB_tRNA"/>
</dbReference>
<evidence type="ECO:0000256" key="3">
    <source>
        <dbReference type="ARBA" id="ARBA00022598"/>
    </source>
</evidence>
<dbReference type="PRINTS" id="PR01042">
    <property type="entry name" value="TRNASYNTHASP"/>
</dbReference>
<dbReference type="GO" id="GO:0003676">
    <property type="term" value="F:nucleic acid binding"/>
    <property type="evidence" value="ECO:0007669"/>
    <property type="project" value="InterPro"/>
</dbReference>
<dbReference type="SUPFAM" id="SSF50249">
    <property type="entry name" value="Nucleic acid-binding proteins"/>
    <property type="match status" value="1"/>
</dbReference>
<dbReference type="InterPro" id="IPR002312">
    <property type="entry name" value="Asp/Asn-tRNA-synth_IIb"/>
</dbReference>
<evidence type="ECO:0000313" key="12">
    <source>
        <dbReference type="Proteomes" id="UP000019384"/>
    </source>
</evidence>
<dbReference type="PANTHER" id="PTHR22594">
    <property type="entry name" value="ASPARTYL/LYSYL-TRNA SYNTHETASE"/>
    <property type="match status" value="1"/>
</dbReference>
<evidence type="ECO:0000256" key="8">
    <source>
        <dbReference type="ARBA" id="ARBA00029886"/>
    </source>
</evidence>
<dbReference type="GeneID" id="34518456"/>
<dbReference type="GO" id="GO:0005739">
    <property type="term" value="C:mitochondrion"/>
    <property type="evidence" value="ECO:0007669"/>
    <property type="project" value="EnsemblFungi"/>
</dbReference>
<dbReference type="EMBL" id="HG793125">
    <property type="protein sequence ID" value="CDK25053.1"/>
    <property type="molecule type" value="Genomic_DNA"/>
</dbReference>
<dbReference type="Pfam" id="PF01336">
    <property type="entry name" value="tRNA_anti-codon"/>
    <property type="match status" value="1"/>
</dbReference>
<reference evidence="11" key="2">
    <citation type="submission" date="2014-02" db="EMBL/GenBank/DDBJ databases">
        <title>Complete DNA sequence of /Kuraishia capsulata/ illustrates novel genomic features among budding yeasts (/Saccharomycotina/).</title>
        <authorList>
            <person name="Morales L."/>
            <person name="Noel B."/>
            <person name="Porcel B."/>
            <person name="Marcet-Houben M."/>
            <person name="Hullo M-F."/>
            <person name="Sacerdot C."/>
            <person name="Tekaia F."/>
            <person name="Leh-Louis V."/>
            <person name="Despons L."/>
            <person name="Khanna V."/>
            <person name="Aury J-M."/>
            <person name="Barbe V."/>
            <person name="Couloux A."/>
            <person name="Labadie K."/>
            <person name="Pelletier E."/>
            <person name="Souciet J-L."/>
            <person name="Boekhout T."/>
            <person name="Gabaldon T."/>
            <person name="Wincker P."/>
            <person name="Dujon B."/>
        </authorList>
    </citation>
    <scope>NUCLEOTIDE SEQUENCE</scope>
    <source>
        <strain evidence="11">CBS 1993</strain>
    </source>
</reference>
<dbReference type="FunFam" id="3.30.930.10:FF:000016">
    <property type="entry name" value="Asparagine--tRNA ligase"/>
    <property type="match status" value="1"/>
</dbReference>
<dbReference type="STRING" id="1382522.W6MHC5"/>